<feature type="domain" description="Polymerase A arginine-rich C-terminal" evidence="11">
    <location>
        <begin position="307"/>
        <end position="420"/>
    </location>
</feature>
<reference evidence="13 14" key="1">
    <citation type="submission" date="2016-06" db="EMBL/GenBank/DDBJ databases">
        <title>Genome sequence of endosymbiont of Candidatus Endolucinida thiodiazotropha.</title>
        <authorList>
            <person name="Poehlein A."/>
            <person name="Koenig S."/>
            <person name="Heiden S.E."/>
            <person name="Thuermer A."/>
            <person name="Voget S."/>
            <person name="Daniel R."/>
            <person name="Markert S."/>
            <person name="Gros O."/>
            <person name="Schweder T."/>
        </authorList>
    </citation>
    <scope>NUCLEOTIDE SEQUENCE [LARGE SCALE GENOMIC DNA]</scope>
    <source>
        <strain evidence="13 14">COS</strain>
    </source>
</reference>
<evidence type="ECO:0000256" key="3">
    <source>
        <dbReference type="ARBA" id="ARBA00022741"/>
    </source>
</evidence>
<comment type="similarity">
    <text evidence="7 8">Belongs to the tRNA nucleotidyltransferase/poly(A) polymerase family.</text>
</comment>
<feature type="compositionally biased region" description="Basic residues" evidence="9">
    <location>
        <begin position="410"/>
        <end position="422"/>
    </location>
</feature>
<dbReference type="SUPFAM" id="SSF81301">
    <property type="entry name" value="Nucleotidyltransferase"/>
    <property type="match status" value="1"/>
</dbReference>
<evidence type="ECO:0000313" key="13">
    <source>
        <dbReference type="EMBL" id="ODJ88745.1"/>
    </source>
</evidence>
<dbReference type="EMBL" id="MARB01000004">
    <property type="protein sequence ID" value="ODJ88745.1"/>
    <property type="molecule type" value="Genomic_DNA"/>
</dbReference>
<feature type="compositionally biased region" description="Polar residues" evidence="9">
    <location>
        <begin position="397"/>
        <end position="406"/>
    </location>
</feature>
<feature type="active site" evidence="7">
    <location>
        <position position="53"/>
    </location>
</feature>
<comment type="catalytic activity">
    <reaction evidence="7">
        <text>RNA(n) + ATP = RNA(n)-3'-adenine ribonucleotide + diphosphate</text>
        <dbReference type="Rhea" id="RHEA:11332"/>
        <dbReference type="Rhea" id="RHEA-COMP:14527"/>
        <dbReference type="Rhea" id="RHEA-COMP:17347"/>
        <dbReference type="ChEBI" id="CHEBI:30616"/>
        <dbReference type="ChEBI" id="CHEBI:33019"/>
        <dbReference type="ChEBI" id="CHEBI:140395"/>
        <dbReference type="ChEBI" id="CHEBI:173115"/>
        <dbReference type="EC" id="2.7.7.19"/>
    </reaction>
</comment>
<dbReference type="Gene3D" id="3.30.460.10">
    <property type="entry name" value="Beta Polymerase, domain 2"/>
    <property type="match status" value="1"/>
</dbReference>
<dbReference type="PANTHER" id="PTHR43051:SF1">
    <property type="entry name" value="POLYNUCLEOTIDE ADENYLYLTRANSFERASE FAMILY PROTEIN"/>
    <property type="match status" value="1"/>
</dbReference>
<dbReference type="Proteomes" id="UP000094769">
    <property type="component" value="Unassembled WGS sequence"/>
</dbReference>
<keyword evidence="1 7" id="KW-0507">mRNA processing</keyword>
<dbReference type="FunFam" id="3.30.460.10:FF:000035">
    <property type="entry name" value="Poly(A) polymerase I"/>
    <property type="match status" value="1"/>
</dbReference>
<feature type="active site" evidence="7">
    <location>
        <position position="132"/>
    </location>
</feature>
<dbReference type="Gene3D" id="1.10.3090.10">
    <property type="entry name" value="cca-adding enzyme, domain 2"/>
    <property type="match status" value="1"/>
</dbReference>
<dbReference type="Pfam" id="PF12627">
    <property type="entry name" value="PolyA_pol_RNAbd"/>
    <property type="match status" value="1"/>
</dbReference>
<dbReference type="InterPro" id="IPR043519">
    <property type="entry name" value="NT_sf"/>
</dbReference>
<keyword evidence="3 7" id="KW-0547">Nucleotide-binding</keyword>
<evidence type="ECO:0000259" key="12">
    <source>
        <dbReference type="Pfam" id="PF12627"/>
    </source>
</evidence>
<dbReference type="Pfam" id="PF01743">
    <property type="entry name" value="PolyA_pol"/>
    <property type="match status" value="1"/>
</dbReference>
<gene>
    <name evidence="7 13" type="primary">pcnB</name>
    <name evidence="13" type="ORF">CODIS_08370</name>
</gene>
<evidence type="ECO:0000256" key="2">
    <source>
        <dbReference type="ARBA" id="ARBA00022679"/>
    </source>
</evidence>
<evidence type="ECO:0000259" key="10">
    <source>
        <dbReference type="Pfam" id="PF01743"/>
    </source>
</evidence>
<dbReference type="EC" id="2.7.7.19" evidence="7"/>
<dbReference type="GO" id="GO:1990817">
    <property type="term" value="F:poly(A) RNA polymerase activity"/>
    <property type="evidence" value="ECO:0007669"/>
    <property type="project" value="UniProtKB-UniRule"/>
</dbReference>
<dbReference type="GO" id="GO:0003723">
    <property type="term" value="F:RNA binding"/>
    <property type="evidence" value="ECO:0007669"/>
    <property type="project" value="UniProtKB-UniRule"/>
</dbReference>
<evidence type="ECO:0000259" key="11">
    <source>
        <dbReference type="Pfam" id="PF12626"/>
    </source>
</evidence>
<evidence type="ECO:0000256" key="9">
    <source>
        <dbReference type="SAM" id="MobiDB-lite"/>
    </source>
</evidence>
<comment type="caution">
    <text evidence="13">The sequence shown here is derived from an EMBL/GenBank/DDBJ whole genome shotgun (WGS) entry which is preliminary data.</text>
</comment>
<keyword evidence="14" id="KW-1185">Reference proteome</keyword>
<dbReference type="Pfam" id="PF12626">
    <property type="entry name" value="PolyA_pol_arg_C"/>
    <property type="match status" value="1"/>
</dbReference>
<dbReference type="RefSeq" id="WP_083220540.1">
    <property type="nucleotide sequence ID" value="NZ_MARB01000004.1"/>
</dbReference>
<dbReference type="InterPro" id="IPR025866">
    <property type="entry name" value="PolyA_pol_arg_C_dom"/>
</dbReference>
<dbReference type="InterPro" id="IPR010206">
    <property type="entry name" value="PolA_pol_I"/>
</dbReference>
<keyword evidence="6 7" id="KW-0804">Transcription</keyword>
<dbReference type="InterPro" id="IPR052191">
    <property type="entry name" value="tRNA_ntf/polyA_polymerase_I"/>
</dbReference>
<feature type="region of interest" description="Disordered" evidence="9">
    <location>
        <begin position="397"/>
        <end position="431"/>
    </location>
</feature>
<dbReference type="InterPro" id="IPR032828">
    <property type="entry name" value="PolyA_RNA-bd"/>
</dbReference>
<organism evidence="13 14">
    <name type="scientific">Candidatus Thiodiazotropha endolucinida</name>
    <dbReference type="NCBI Taxonomy" id="1655433"/>
    <lineage>
        <taxon>Bacteria</taxon>
        <taxon>Pseudomonadati</taxon>
        <taxon>Pseudomonadota</taxon>
        <taxon>Gammaproteobacteria</taxon>
        <taxon>Chromatiales</taxon>
        <taxon>Sedimenticolaceae</taxon>
        <taxon>Candidatus Thiodiazotropha</taxon>
    </lineage>
</organism>
<comment type="function">
    <text evidence="7">Adds poly(A) tail to the 3' end of many RNAs, which usually targets these RNAs for decay. Plays a significant role in the global control of gene expression, through influencing the rate of transcript degradation, and in the general RNA quality control.</text>
</comment>
<name>A0A7Z0VNT2_9GAMM</name>
<dbReference type="GO" id="GO:0005524">
    <property type="term" value="F:ATP binding"/>
    <property type="evidence" value="ECO:0007669"/>
    <property type="project" value="UniProtKB-UniRule"/>
</dbReference>
<accession>A0A7Z0VNT2</accession>
<protein>
    <recommendedName>
        <fullName evidence="7">Poly(A) polymerase I</fullName>
        <shortName evidence="7">PAP I</shortName>
        <ecNumber evidence="7">2.7.7.19</ecNumber>
    </recommendedName>
</protein>
<evidence type="ECO:0000256" key="6">
    <source>
        <dbReference type="ARBA" id="ARBA00023163"/>
    </source>
</evidence>
<feature type="active site" evidence="7">
    <location>
        <position position="55"/>
    </location>
</feature>
<dbReference type="HAMAP" id="MF_00957">
    <property type="entry name" value="PolyA_pol"/>
    <property type="match status" value="1"/>
</dbReference>
<feature type="domain" description="Poly A polymerase head" evidence="10">
    <location>
        <begin position="35"/>
        <end position="163"/>
    </location>
</feature>
<sequence>MPTVIARDDHTISRANISRNAIRVLTKLKSAGYEAYLVGGGVRDLLLGREPKDFDVATSALPEEVKSVFKNCRLIGRRFRLAHVYFGREIIEVATFRSNRQPSQDGERQLENGMILRDNVYGTLDEDAQRRDFTINALYYDVGDFTVIDFADGMSDLQHGVIRLLGDVESRFREDPVRLLRAVRFAAKLGFIIDPSTESPMRRLAPLLKDVPSARLYEEVLKLFLGGSALESFEKLRHYGLFGQLFPATEEALSHEDHDFPITFVNRGLNNTDTRLQQDKSVTPAFLFAVLLWEPVRLGYEALLAQDVQPVEALQTAANDVLSDQLKHVSIPKRFSYPMRDIWQLQPRFEQRQGKRPYRFLSHPRFRAAYDFLLLRAEAGEVELELSNWWTEFQRANSQQKQSMTEQGRRGRRRHRKRRSSKNKSNNPGDE</sequence>
<evidence type="ECO:0000256" key="5">
    <source>
        <dbReference type="ARBA" id="ARBA00022884"/>
    </source>
</evidence>
<proteinExistence type="inferred from homology"/>
<feature type="domain" description="tRNA nucleotidyltransferase/poly(A) polymerase RNA and SrmB- binding" evidence="12">
    <location>
        <begin position="190"/>
        <end position="252"/>
    </location>
</feature>
<dbReference type="SUPFAM" id="SSF81891">
    <property type="entry name" value="Poly A polymerase C-terminal region-like"/>
    <property type="match status" value="1"/>
</dbReference>
<dbReference type="AlphaFoldDB" id="A0A7Z0VNT2"/>
<evidence type="ECO:0000256" key="1">
    <source>
        <dbReference type="ARBA" id="ARBA00022664"/>
    </source>
</evidence>
<dbReference type="GO" id="GO:0006397">
    <property type="term" value="P:mRNA processing"/>
    <property type="evidence" value="ECO:0007669"/>
    <property type="project" value="UniProtKB-KW"/>
</dbReference>
<dbReference type="PANTHER" id="PTHR43051">
    <property type="entry name" value="POLYNUCLEOTIDE ADENYLYLTRANSFERASE FAMILY PROTEIN"/>
    <property type="match status" value="1"/>
</dbReference>
<evidence type="ECO:0000256" key="4">
    <source>
        <dbReference type="ARBA" id="ARBA00022840"/>
    </source>
</evidence>
<evidence type="ECO:0000256" key="8">
    <source>
        <dbReference type="RuleBase" id="RU003953"/>
    </source>
</evidence>
<keyword evidence="5 7" id="KW-0694">RNA-binding</keyword>
<dbReference type="GO" id="GO:0043633">
    <property type="term" value="P:polyadenylation-dependent RNA catabolic process"/>
    <property type="evidence" value="ECO:0007669"/>
    <property type="project" value="InterPro"/>
</dbReference>
<dbReference type="NCBIfam" id="TIGR01942">
    <property type="entry name" value="pcnB"/>
    <property type="match status" value="1"/>
</dbReference>
<keyword evidence="4 7" id="KW-0067">ATP-binding</keyword>
<dbReference type="InterPro" id="IPR002646">
    <property type="entry name" value="PolA_pol_head_dom"/>
</dbReference>
<keyword evidence="13" id="KW-0548">Nucleotidyltransferase</keyword>
<dbReference type="OrthoDB" id="9805698at2"/>
<evidence type="ECO:0000313" key="14">
    <source>
        <dbReference type="Proteomes" id="UP000094769"/>
    </source>
</evidence>
<keyword evidence="2 7" id="KW-0808">Transferase</keyword>
<dbReference type="CDD" id="cd05398">
    <property type="entry name" value="NT_ClassII-CCAase"/>
    <property type="match status" value="1"/>
</dbReference>
<evidence type="ECO:0000256" key="7">
    <source>
        <dbReference type="HAMAP-Rule" id="MF_00957"/>
    </source>
</evidence>